<dbReference type="EMBL" id="JAWMWH010000003">
    <property type="protein sequence ID" value="MEJ6400904.1"/>
    <property type="molecule type" value="Genomic_DNA"/>
</dbReference>
<reference evidence="9 10" key="1">
    <citation type="submission" date="2023-10" db="EMBL/GenBank/DDBJ databases">
        <title>Nicoliella lavandulae sp. nov. isolated from Lavandula angustifolia flowers.</title>
        <authorList>
            <person name="Alcantara C."/>
            <person name="Zuniga M."/>
            <person name="Landete J.M."/>
            <person name="Monedero V."/>
        </authorList>
    </citation>
    <scope>NUCLEOTIDE SEQUENCE [LARGE SCALE GENOMIC DNA]</scope>
    <source>
        <strain evidence="9 10">Es01</strain>
    </source>
</reference>
<evidence type="ECO:0000256" key="7">
    <source>
        <dbReference type="SAM" id="Phobius"/>
    </source>
</evidence>
<evidence type="ECO:0000256" key="6">
    <source>
        <dbReference type="ARBA" id="ARBA00034125"/>
    </source>
</evidence>
<protein>
    <submittedName>
        <fullName evidence="9">Threonine/serine exporter family protein</fullName>
    </submittedName>
</protein>
<keyword evidence="3 7" id="KW-0812">Transmembrane</keyword>
<name>A0ABU8SM02_9LACO</name>
<dbReference type="InterPro" id="IPR010619">
    <property type="entry name" value="ThrE-like_N"/>
</dbReference>
<keyword evidence="2" id="KW-1003">Cell membrane</keyword>
<dbReference type="PANTHER" id="PTHR34390">
    <property type="entry name" value="UPF0442 PROTEIN YJJB-RELATED"/>
    <property type="match status" value="1"/>
</dbReference>
<feature type="transmembrane region" description="Helical" evidence="7">
    <location>
        <begin position="152"/>
        <end position="171"/>
    </location>
</feature>
<evidence type="ECO:0000313" key="9">
    <source>
        <dbReference type="EMBL" id="MEJ6400904.1"/>
    </source>
</evidence>
<evidence type="ECO:0000256" key="1">
    <source>
        <dbReference type="ARBA" id="ARBA00004651"/>
    </source>
</evidence>
<keyword evidence="5 7" id="KW-0472">Membrane</keyword>
<dbReference type="PANTHER" id="PTHR34390:SF2">
    <property type="entry name" value="SUCCINATE TRANSPORTER SUBUNIT YJJP-RELATED"/>
    <property type="match status" value="1"/>
</dbReference>
<evidence type="ECO:0000259" key="8">
    <source>
        <dbReference type="Pfam" id="PF06738"/>
    </source>
</evidence>
<gene>
    <name evidence="9" type="ORF">R4146_07075</name>
</gene>
<evidence type="ECO:0000256" key="4">
    <source>
        <dbReference type="ARBA" id="ARBA00022989"/>
    </source>
</evidence>
<evidence type="ECO:0000313" key="10">
    <source>
        <dbReference type="Proteomes" id="UP001370590"/>
    </source>
</evidence>
<comment type="subcellular location">
    <subcellularLocation>
        <location evidence="1">Cell membrane</location>
        <topology evidence="1">Multi-pass membrane protein</topology>
    </subcellularLocation>
</comment>
<evidence type="ECO:0000256" key="2">
    <source>
        <dbReference type="ARBA" id="ARBA00022475"/>
    </source>
</evidence>
<feature type="transmembrane region" description="Helical" evidence="7">
    <location>
        <begin position="178"/>
        <end position="200"/>
    </location>
</feature>
<comment type="similarity">
    <text evidence="6">Belongs to the ThrE exporter (TC 2.A.79) family.</text>
</comment>
<dbReference type="Pfam" id="PF06738">
    <property type="entry name" value="ThrE"/>
    <property type="match status" value="1"/>
</dbReference>
<dbReference type="InterPro" id="IPR050539">
    <property type="entry name" value="ThrE_Dicarb/AminoAcid_Exp"/>
</dbReference>
<organism evidence="9 10">
    <name type="scientific">Nicoliella lavandulae</name>
    <dbReference type="NCBI Taxonomy" id="3082954"/>
    <lineage>
        <taxon>Bacteria</taxon>
        <taxon>Bacillati</taxon>
        <taxon>Bacillota</taxon>
        <taxon>Bacilli</taxon>
        <taxon>Lactobacillales</taxon>
        <taxon>Lactobacillaceae</taxon>
        <taxon>Nicoliella</taxon>
    </lineage>
</organism>
<feature type="transmembrane region" description="Helical" evidence="7">
    <location>
        <begin position="206"/>
        <end position="225"/>
    </location>
</feature>
<sequence>MTIIKDFNGVGKLDAKMQDQIANFCCKLGRTLIESGAEINRVETTVEFIGHKAGVPDLRCYAELGVIFVYYENGIKNQIMKVKGHDFNFQKVDEINNLSRLFVSDQITYSQLQKEYRRIRNKVIDFTLRRKILAAGLVSIAPLLLFRTHWTNLFFAFFVGIMGFLATRFMTGHSKTPYLPVACGGLVIGLLAAIIGTMITGTNDDMIIFSSLMPIVPGIALTNSFREIMSKNILSGLILGMDATMVAIAISGGVIIGKLLIRFTIGGI</sequence>
<feature type="transmembrane region" description="Helical" evidence="7">
    <location>
        <begin position="237"/>
        <end position="261"/>
    </location>
</feature>
<evidence type="ECO:0000256" key="3">
    <source>
        <dbReference type="ARBA" id="ARBA00022692"/>
    </source>
</evidence>
<feature type="transmembrane region" description="Helical" evidence="7">
    <location>
        <begin position="128"/>
        <end position="146"/>
    </location>
</feature>
<dbReference type="Proteomes" id="UP001370590">
    <property type="component" value="Unassembled WGS sequence"/>
</dbReference>
<feature type="domain" description="Threonine/serine exporter-like N-terminal" evidence="8">
    <location>
        <begin position="24"/>
        <end position="257"/>
    </location>
</feature>
<accession>A0ABU8SM02</accession>
<comment type="caution">
    <text evidence="9">The sequence shown here is derived from an EMBL/GenBank/DDBJ whole genome shotgun (WGS) entry which is preliminary data.</text>
</comment>
<dbReference type="RefSeq" id="WP_339960757.1">
    <property type="nucleotide sequence ID" value="NZ_JAWMWH010000003.1"/>
</dbReference>
<keyword evidence="10" id="KW-1185">Reference proteome</keyword>
<evidence type="ECO:0000256" key="5">
    <source>
        <dbReference type="ARBA" id="ARBA00023136"/>
    </source>
</evidence>
<proteinExistence type="inferred from homology"/>
<keyword evidence="4 7" id="KW-1133">Transmembrane helix</keyword>